<keyword evidence="2" id="KW-0423">Lactose metabolism</keyword>
<feature type="binding site" evidence="5">
    <location>
        <position position="99"/>
    </location>
    <ligand>
        <name>D-ribulose 5-phosphate</name>
        <dbReference type="ChEBI" id="CHEBI:58121"/>
    </ligand>
</feature>
<dbReference type="PIRSF" id="PIRSF005384">
    <property type="entry name" value="RpiB_LacA_B"/>
    <property type="match status" value="1"/>
</dbReference>
<dbReference type="GeneID" id="98566993"/>
<evidence type="ECO:0000256" key="2">
    <source>
        <dbReference type="ARBA" id="ARBA00022736"/>
    </source>
</evidence>
<feature type="binding site" evidence="5">
    <location>
        <position position="109"/>
    </location>
    <ligand>
        <name>D-ribulose 5-phosphate</name>
        <dbReference type="ChEBI" id="CHEBI:58121"/>
    </ligand>
</feature>
<evidence type="ECO:0000313" key="7">
    <source>
        <dbReference type="Proteomes" id="UP000287239"/>
    </source>
</evidence>
<dbReference type="AlphaFoldDB" id="A0A429ZW69"/>
<evidence type="ECO:0000256" key="3">
    <source>
        <dbReference type="ARBA" id="ARBA00023235"/>
    </source>
</evidence>
<dbReference type="EMBL" id="NGJU01000001">
    <property type="protein sequence ID" value="RST97960.1"/>
    <property type="molecule type" value="Genomic_DNA"/>
</dbReference>
<dbReference type="Pfam" id="PF02502">
    <property type="entry name" value="LacAB_rpiB"/>
    <property type="match status" value="1"/>
</dbReference>
<feature type="active site" description="Proton donor" evidence="4">
    <location>
        <position position="98"/>
    </location>
</feature>
<proteinExistence type="inferred from homology"/>
<feature type="binding site" evidence="5">
    <location>
        <position position="132"/>
    </location>
    <ligand>
        <name>D-ribulose 5-phosphate</name>
        <dbReference type="ChEBI" id="CHEBI:58121"/>
    </ligand>
</feature>
<dbReference type="InterPro" id="IPR004785">
    <property type="entry name" value="RpiB"/>
</dbReference>
<keyword evidence="7" id="KW-1185">Reference proteome</keyword>
<dbReference type="Gene3D" id="3.40.1400.10">
    <property type="entry name" value="Sugar-phosphate isomerase, RpiB/LacA/LacB"/>
    <property type="match status" value="1"/>
</dbReference>
<dbReference type="NCBIfam" id="TIGR01120">
    <property type="entry name" value="rpiB"/>
    <property type="match status" value="1"/>
</dbReference>
<keyword evidence="3 6" id="KW-0413">Isomerase</keyword>
<evidence type="ECO:0000256" key="5">
    <source>
        <dbReference type="PIRSR" id="PIRSR005384-2"/>
    </source>
</evidence>
<dbReference type="GO" id="GO:0005988">
    <property type="term" value="P:lactose metabolic process"/>
    <property type="evidence" value="ECO:0007669"/>
    <property type="project" value="UniProtKB-KW"/>
</dbReference>
<feature type="binding site" evidence="5">
    <location>
        <position position="136"/>
    </location>
    <ligand>
        <name>D-ribulose 5-phosphate</name>
        <dbReference type="ChEBI" id="CHEBI:58121"/>
    </ligand>
</feature>
<dbReference type="NCBIfam" id="TIGR00689">
    <property type="entry name" value="rpiB_lacA_lacB"/>
    <property type="match status" value="1"/>
</dbReference>
<sequence>MKIVVGNDHVGLELAITLINYLEDFHHEILHIGTYEQRQVDYPNFAQTVGEIVTSGEADAGLLICGTGVGMNIAVNKVKGVRSVVCSEPYSAKLSKEHNDTNVLALGSRVVGSELAKMIIDSWLASHFMASRHSHRVKMISEIEGKDP</sequence>
<gene>
    <name evidence="6" type="ORF">CBF35_01310</name>
</gene>
<dbReference type="RefSeq" id="WP_126778086.1">
    <property type="nucleotide sequence ID" value="NZ_NGJU01000001.1"/>
</dbReference>
<dbReference type="GO" id="GO:0004751">
    <property type="term" value="F:ribose-5-phosphate isomerase activity"/>
    <property type="evidence" value="ECO:0007669"/>
    <property type="project" value="TreeGrafter"/>
</dbReference>
<protein>
    <submittedName>
        <fullName evidence="6">Ribose 5-phosphate isomerase B</fullName>
    </submittedName>
</protein>
<dbReference type="InterPro" id="IPR036569">
    <property type="entry name" value="RpiB_LacA_LacB_sf"/>
</dbReference>
<dbReference type="PANTHER" id="PTHR30345:SF0">
    <property type="entry name" value="DNA DAMAGE-REPAIR_TOLERATION PROTEIN DRT102"/>
    <property type="match status" value="1"/>
</dbReference>
<dbReference type="OrthoDB" id="1778624at2"/>
<reference evidence="6 7" key="1">
    <citation type="submission" date="2017-05" db="EMBL/GenBank/DDBJ databases">
        <title>Vagococcus spp. assemblies.</title>
        <authorList>
            <person name="Gulvik C.A."/>
        </authorList>
    </citation>
    <scope>NUCLEOTIDE SEQUENCE [LARGE SCALE GENOMIC DNA]</scope>
    <source>
        <strain evidence="6 7">NCFB 2777</strain>
    </source>
</reference>
<dbReference type="GO" id="GO:0009052">
    <property type="term" value="P:pentose-phosphate shunt, non-oxidative branch"/>
    <property type="evidence" value="ECO:0007669"/>
    <property type="project" value="TreeGrafter"/>
</dbReference>
<feature type="active site" description="Proton acceptor" evidence="4">
    <location>
        <position position="65"/>
    </location>
</feature>
<organism evidence="6 7">
    <name type="scientific">Vagococcus salmoninarum</name>
    <dbReference type="NCBI Taxonomy" id="2739"/>
    <lineage>
        <taxon>Bacteria</taxon>
        <taxon>Bacillati</taxon>
        <taxon>Bacillota</taxon>
        <taxon>Bacilli</taxon>
        <taxon>Lactobacillales</taxon>
        <taxon>Enterococcaceae</taxon>
        <taxon>Vagococcus</taxon>
    </lineage>
</organism>
<dbReference type="InterPro" id="IPR003500">
    <property type="entry name" value="RpiB_LacA_LacB"/>
</dbReference>
<dbReference type="PANTHER" id="PTHR30345">
    <property type="entry name" value="RIBOSE-5-PHOSPHATE ISOMERASE B"/>
    <property type="match status" value="1"/>
</dbReference>
<feature type="binding site" evidence="5">
    <location>
        <begin position="8"/>
        <end position="9"/>
    </location>
    <ligand>
        <name>D-ribulose 5-phosphate</name>
        <dbReference type="ChEBI" id="CHEBI:58121"/>
    </ligand>
</feature>
<dbReference type="Proteomes" id="UP000287239">
    <property type="component" value="Unassembled WGS sequence"/>
</dbReference>
<comment type="similarity">
    <text evidence="1">Belongs to the LacAB/RpiB family.</text>
</comment>
<evidence type="ECO:0000256" key="4">
    <source>
        <dbReference type="PIRSR" id="PIRSR005384-1"/>
    </source>
</evidence>
<comment type="caution">
    <text evidence="6">The sequence shown here is derived from an EMBL/GenBank/DDBJ whole genome shotgun (WGS) entry which is preliminary data.</text>
</comment>
<accession>A0A429ZW69</accession>
<dbReference type="GO" id="GO:0019316">
    <property type="term" value="P:D-allose catabolic process"/>
    <property type="evidence" value="ECO:0007669"/>
    <property type="project" value="TreeGrafter"/>
</dbReference>
<dbReference type="NCBIfam" id="NF004051">
    <property type="entry name" value="PRK05571.1"/>
    <property type="match status" value="1"/>
</dbReference>
<evidence type="ECO:0000256" key="1">
    <source>
        <dbReference type="ARBA" id="ARBA00008754"/>
    </source>
</evidence>
<name>A0A429ZW69_9ENTE</name>
<dbReference type="SUPFAM" id="SSF89623">
    <property type="entry name" value="Ribose/Galactose isomerase RpiB/AlsB"/>
    <property type="match status" value="1"/>
</dbReference>
<evidence type="ECO:0000313" key="6">
    <source>
        <dbReference type="EMBL" id="RST97960.1"/>
    </source>
</evidence>
<feature type="binding site" evidence="5">
    <location>
        <begin position="66"/>
        <end position="70"/>
    </location>
    <ligand>
        <name>D-ribulose 5-phosphate</name>
        <dbReference type="ChEBI" id="CHEBI:58121"/>
    </ligand>
</feature>